<proteinExistence type="predicted"/>
<dbReference type="PROSITE" id="PS00141">
    <property type="entry name" value="ASP_PROTEASE"/>
    <property type="match status" value="1"/>
</dbReference>
<evidence type="ECO:0000313" key="1">
    <source>
        <dbReference type="EMBL" id="MBD0834470.1"/>
    </source>
</evidence>
<dbReference type="Proteomes" id="UP000602057">
    <property type="component" value="Unassembled WGS sequence"/>
</dbReference>
<sequence length="303" mass="34847">MKKLILCIFFIFPILNQAQKLSIEETISYINNSFSDNSYQYNLELSHEGIINIYRDKKDNPKFPYLSKISMHWSEITIGKNSSGNPLQIFFYCTKKDNFSLSAPSCITVEGMLSGNYSNQYIFIDNKYRNDKLYNAFNYLISELGSSEKYNRNDDDDPFAPNNFDKKKSHISGSNYENKIKLETYGGVYKVWVKIGNLNKHFVLDSGASEISLSKNTERELIDNGIITQENYIEPALFKLADGTIIKCRRLMIPELTIGNYKIKNVRASIGVSDSPLLLGRSFLDNFRKWSIDNSSKELILEK</sequence>
<dbReference type="SUPFAM" id="SSF50630">
    <property type="entry name" value="Acid proteases"/>
    <property type="match status" value="1"/>
</dbReference>
<keyword evidence="1" id="KW-0378">Hydrolase</keyword>
<keyword evidence="1" id="KW-0645">Protease</keyword>
<reference evidence="1" key="1">
    <citation type="journal article" date="2013" name="Int. J. Syst. Evol. Microbiol.">
        <title>Aestuariibaculum suncheonense gen. nov., sp. nov., a marine bacterium of the family Flavobacteriaceae isolated from a tidal flat and emended descriptions of the genera Gaetbulibacter and Tamlana.</title>
        <authorList>
            <person name="Jeong S.H."/>
            <person name="Park M.S."/>
            <person name="Jin H.M."/>
            <person name="Lee K."/>
            <person name="Park W."/>
            <person name="Jeon C.O."/>
        </authorList>
    </citation>
    <scope>NUCLEOTIDE SEQUENCE</scope>
    <source>
        <strain evidence="1">SC17</strain>
    </source>
</reference>
<dbReference type="AlphaFoldDB" id="A0A8J6QB43"/>
<gene>
    <name evidence="1" type="ORF">ICJ84_03355</name>
</gene>
<keyword evidence="2" id="KW-1185">Reference proteome</keyword>
<dbReference type="EMBL" id="JACVXC010000001">
    <property type="protein sequence ID" value="MBD0834470.1"/>
    <property type="molecule type" value="Genomic_DNA"/>
</dbReference>
<dbReference type="Gene3D" id="2.40.70.10">
    <property type="entry name" value="Acid Proteases"/>
    <property type="match status" value="1"/>
</dbReference>
<comment type="caution">
    <text evidence="1">The sequence shown here is derived from an EMBL/GenBank/DDBJ whole genome shotgun (WGS) entry which is preliminary data.</text>
</comment>
<dbReference type="RefSeq" id="WP_188214941.1">
    <property type="nucleotide sequence ID" value="NZ_BAABGH010000004.1"/>
</dbReference>
<evidence type="ECO:0000313" key="2">
    <source>
        <dbReference type="Proteomes" id="UP000602057"/>
    </source>
</evidence>
<dbReference type="GO" id="GO:0006508">
    <property type="term" value="P:proteolysis"/>
    <property type="evidence" value="ECO:0007669"/>
    <property type="project" value="UniProtKB-KW"/>
</dbReference>
<dbReference type="GO" id="GO:0004190">
    <property type="term" value="F:aspartic-type endopeptidase activity"/>
    <property type="evidence" value="ECO:0007669"/>
    <property type="project" value="InterPro"/>
</dbReference>
<protein>
    <submittedName>
        <fullName evidence="1">Retroviral-like aspartic protease family protein</fullName>
    </submittedName>
</protein>
<dbReference type="Pfam" id="PF13975">
    <property type="entry name" value="gag-asp_proteas"/>
    <property type="match status" value="1"/>
</dbReference>
<dbReference type="InterPro" id="IPR021109">
    <property type="entry name" value="Peptidase_aspartic_dom_sf"/>
</dbReference>
<dbReference type="InterPro" id="IPR001969">
    <property type="entry name" value="Aspartic_peptidase_AS"/>
</dbReference>
<accession>A0A8J6QB43</accession>
<name>A0A8J6QB43_9FLAO</name>
<reference evidence="1" key="2">
    <citation type="submission" date="2020-09" db="EMBL/GenBank/DDBJ databases">
        <authorList>
            <person name="Wu Z."/>
        </authorList>
    </citation>
    <scope>NUCLEOTIDE SEQUENCE</scope>
    <source>
        <strain evidence="1">SC17</strain>
    </source>
</reference>
<organism evidence="1 2">
    <name type="scientific">Aestuariibaculum suncheonense</name>
    <dbReference type="NCBI Taxonomy" id="1028745"/>
    <lineage>
        <taxon>Bacteria</taxon>
        <taxon>Pseudomonadati</taxon>
        <taxon>Bacteroidota</taxon>
        <taxon>Flavobacteriia</taxon>
        <taxon>Flavobacteriales</taxon>
        <taxon>Flavobacteriaceae</taxon>
    </lineage>
</organism>